<evidence type="ECO:0000313" key="7">
    <source>
        <dbReference type="EMBL" id="MBC8588309.1"/>
    </source>
</evidence>
<comment type="caution">
    <text evidence="7">The sequence shown here is derived from an EMBL/GenBank/DDBJ whole genome shotgun (WGS) entry which is preliminary data.</text>
</comment>
<dbReference type="Pfam" id="PF00015">
    <property type="entry name" value="MCPsignal"/>
    <property type="match status" value="1"/>
</dbReference>
<dbReference type="Gene3D" id="1.10.287.950">
    <property type="entry name" value="Methyl-accepting chemotaxis protein"/>
    <property type="match status" value="1"/>
</dbReference>
<dbReference type="PANTHER" id="PTHR32089:SF112">
    <property type="entry name" value="LYSOZYME-LIKE PROTEIN-RELATED"/>
    <property type="match status" value="1"/>
</dbReference>
<keyword evidence="4" id="KW-0812">Transmembrane</keyword>
<protein>
    <submittedName>
        <fullName evidence="7">Methyl-accepting chemotaxis protein</fullName>
    </submittedName>
</protein>
<evidence type="ECO:0000259" key="5">
    <source>
        <dbReference type="PROSITE" id="PS50111"/>
    </source>
</evidence>
<gene>
    <name evidence="7" type="ORF">H8707_08655</name>
</gene>
<feature type="transmembrane region" description="Helical" evidence="4">
    <location>
        <begin position="55"/>
        <end position="76"/>
    </location>
</feature>
<dbReference type="RefSeq" id="WP_262429758.1">
    <property type="nucleotide sequence ID" value="NZ_JACRTG010000018.1"/>
</dbReference>
<evidence type="ECO:0000256" key="3">
    <source>
        <dbReference type="PROSITE-ProRule" id="PRU00284"/>
    </source>
</evidence>
<dbReference type="PROSITE" id="PS50111">
    <property type="entry name" value="CHEMOTAXIS_TRANSDUC_2"/>
    <property type="match status" value="1"/>
</dbReference>
<feature type="transmembrane region" description="Helical" evidence="4">
    <location>
        <begin position="12"/>
        <end position="35"/>
    </location>
</feature>
<dbReference type="GO" id="GO:0016020">
    <property type="term" value="C:membrane"/>
    <property type="evidence" value="ECO:0007669"/>
    <property type="project" value="InterPro"/>
</dbReference>
<comment type="similarity">
    <text evidence="2">Belongs to the methyl-accepting chemotaxis (MCP) protein family.</text>
</comment>
<dbReference type="PROSITE" id="PS50885">
    <property type="entry name" value="HAMP"/>
    <property type="match status" value="1"/>
</dbReference>
<keyword evidence="8" id="KW-1185">Reference proteome</keyword>
<dbReference type="SMART" id="SM00283">
    <property type="entry name" value="MA"/>
    <property type="match status" value="1"/>
</dbReference>
<evidence type="ECO:0000256" key="2">
    <source>
        <dbReference type="ARBA" id="ARBA00029447"/>
    </source>
</evidence>
<keyword evidence="1 3" id="KW-0807">Transducer</keyword>
<proteinExistence type="inferred from homology"/>
<organism evidence="7 8">
    <name type="scientific">Paratissierella segnis</name>
    <dbReference type="NCBI Taxonomy" id="2763679"/>
    <lineage>
        <taxon>Bacteria</taxon>
        <taxon>Bacillati</taxon>
        <taxon>Bacillota</taxon>
        <taxon>Tissierellia</taxon>
        <taxon>Tissierellales</taxon>
        <taxon>Tissierellaceae</taxon>
        <taxon>Paratissierella</taxon>
    </lineage>
</organism>
<dbReference type="Gene3D" id="1.10.8.500">
    <property type="entry name" value="HAMP domain in histidine kinase"/>
    <property type="match status" value="1"/>
</dbReference>
<dbReference type="InterPro" id="IPR004089">
    <property type="entry name" value="MCPsignal_dom"/>
</dbReference>
<feature type="domain" description="Methyl-accepting transducer" evidence="5">
    <location>
        <begin position="145"/>
        <end position="389"/>
    </location>
</feature>
<accession>A0A926EXX3</accession>
<keyword evidence="4" id="KW-1133">Transmembrane helix</keyword>
<feature type="domain" description="HAMP" evidence="6">
    <location>
        <begin position="78"/>
        <end position="133"/>
    </location>
</feature>
<name>A0A926EXX3_9FIRM</name>
<evidence type="ECO:0000313" key="8">
    <source>
        <dbReference type="Proteomes" id="UP000601171"/>
    </source>
</evidence>
<dbReference type="InterPro" id="IPR003660">
    <property type="entry name" value="HAMP_dom"/>
</dbReference>
<sequence>MNKVFNSLRAKILAIAISTTFITLLIFGSTMFYLIKNNSYNDYIGSSNEILWKSVKLVGILAIITLSLTIALTNYFTKKLTDPIKRSSEYLKLIADGDFTQEMDERDLARKDELGIITNGINTMKNSLKGLVVSIKSETIEIENKVENVKSNVNLLNSDLQDISATTEEVAASMEETAASSEEMTATSLEIQKAAQAIALKSQNGSIAANAINESAEGTKENVNASLEKAFEILKNTKEPLEIAINESKVVEQINILSDSIMKIAEQTNLLALNAAIEAARAGEAGRGFSVVADEIRKLAEQSKETVLKIQNTTSKVTTSVKNLTNCSNNLLAFISEDVESDYNTMMNVAEQYSKYAKYVDGLVSDFSSTSEELLTSIQDVLTAIDGVAIASSEGAEGSSEIANRVSGASINSNEVQIQVEKARESTDKLKADVNKFKF</sequence>
<dbReference type="PANTHER" id="PTHR32089">
    <property type="entry name" value="METHYL-ACCEPTING CHEMOTAXIS PROTEIN MCPB"/>
    <property type="match status" value="1"/>
</dbReference>
<dbReference type="EMBL" id="JACRTG010000018">
    <property type="protein sequence ID" value="MBC8588309.1"/>
    <property type="molecule type" value="Genomic_DNA"/>
</dbReference>
<dbReference type="CDD" id="cd06225">
    <property type="entry name" value="HAMP"/>
    <property type="match status" value="1"/>
</dbReference>
<evidence type="ECO:0000259" key="6">
    <source>
        <dbReference type="PROSITE" id="PS50885"/>
    </source>
</evidence>
<dbReference type="GO" id="GO:0007165">
    <property type="term" value="P:signal transduction"/>
    <property type="evidence" value="ECO:0007669"/>
    <property type="project" value="UniProtKB-KW"/>
</dbReference>
<dbReference type="SMART" id="SM00304">
    <property type="entry name" value="HAMP"/>
    <property type="match status" value="1"/>
</dbReference>
<dbReference type="SUPFAM" id="SSF58104">
    <property type="entry name" value="Methyl-accepting chemotaxis protein (MCP) signaling domain"/>
    <property type="match status" value="1"/>
</dbReference>
<dbReference type="Proteomes" id="UP000601171">
    <property type="component" value="Unassembled WGS sequence"/>
</dbReference>
<evidence type="ECO:0000256" key="4">
    <source>
        <dbReference type="SAM" id="Phobius"/>
    </source>
</evidence>
<keyword evidence="4" id="KW-0472">Membrane</keyword>
<evidence type="ECO:0000256" key="1">
    <source>
        <dbReference type="ARBA" id="ARBA00023224"/>
    </source>
</evidence>
<reference evidence="7" key="1">
    <citation type="submission" date="2020-08" db="EMBL/GenBank/DDBJ databases">
        <title>Genome public.</title>
        <authorList>
            <person name="Liu C."/>
            <person name="Sun Q."/>
        </authorList>
    </citation>
    <scope>NUCLEOTIDE SEQUENCE</scope>
    <source>
        <strain evidence="7">BX21</strain>
    </source>
</reference>
<dbReference type="AlphaFoldDB" id="A0A926EXX3"/>